<organism evidence="1 2">
    <name type="scientific">Fodinicola feengrottensis</name>
    <dbReference type="NCBI Taxonomy" id="435914"/>
    <lineage>
        <taxon>Bacteria</taxon>
        <taxon>Bacillati</taxon>
        <taxon>Actinomycetota</taxon>
        <taxon>Actinomycetes</taxon>
        <taxon>Mycobacteriales</taxon>
        <taxon>Fodinicola</taxon>
    </lineage>
</organism>
<dbReference type="RefSeq" id="WP_163568976.1">
    <property type="nucleotide sequence ID" value="NZ_BAAANY010000001.1"/>
</dbReference>
<comment type="caution">
    <text evidence="1">The sequence shown here is derived from an EMBL/GenBank/DDBJ whole genome shotgun (WGS) entry which is preliminary data.</text>
</comment>
<dbReference type="Proteomes" id="UP001500618">
    <property type="component" value="Unassembled WGS sequence"/>
</dbReference>
<gene>
    <name evidence="1" type="ORF">GCM10009765_01440</name>
</gene>
<proteinExistence type="predicted"/>
<keyword evidence="2" id="KW-1185">Reference proteome</keyword>
<reference evidence="1 2" key="1">
    <citation type="journal article" date="2019" name="Int. J. Syst. Evol. Microbiol.">
        <title>The Global Catalogue of Microorganisms (GCM) 10K type strain sequencing project: providing services to taxonomists for standard genome sequencing and annotation.</title>
        <authorList>
            <consortium name="The Broad Institute Genomics Platform"/>
            <consortium name="The Broad Institute Genome Sequencing Center for Infectious Disease"/>
            <person name="Wu L."/>
            <person name="Ma J."/>
        </authorList>
    </citation>
    <scope>NUCLEOTIDE SEQUENCE [LARGE SCALE GENOMIC DNA]</scope>
    <source>
        <strain evidence="1 2">JCM 14718</strain>
    </source>
</reference>
<evidence type="ECO:0000313" key="2">
    <source>
        <dbReference type="Proteomes" id="UP001500618"/>
    </source>
</evidence>
<dbReference type="InterPro" id="IPR036908">
    <property type="entry name" value="RlpA-like_sf"/>
</dbReference>
<dbReference type="EMBL" id="BAAANY010000001">
    <property type="protein sequence ID" value="GAA1655900.1"/>
    <property type="molecule type" value="Genomic_DNA"/>
</dbReference>
<sequence>MGCGTNQWSGEASWFCCGAGWGPCGDAGGGACGNCNSGSYQCAWPYASDSCFNITRPDICGESLPYKPCGSTIFVTHWCSGACVTVSVADCGPNTQMFCGEAVCCNGTCRTNRDCDLTPAAYSVIASLDTGLTPVMFGY</sequence>
<evidence type="ECO:0000313" key="1">
    <source>
        <dbReference type="EMBL" id="GAA1655900.1"/>
    </source>
</evidence>
<dbReference type="Gene3D" id="2.40.40.10">
    <property type="entry name" value="RlpA-like domain"/>
    <property type="match status" value="1"/>
</dbReference>
<accession>A0ABN2FPM9</accession>
<protein>
    <submittedName>
        <fullName evidence="1">Uncharacterized protein</fullName>
    </submittedName>
</protein>
<name>A0ABN2FPM9_9ACTN</name>